<dbReference type="AlphaFoldDB" id="A0A2P5DR56"/>
<evidence type="ECO:0000256" key="1">
    <source>
        <dbReference type="ARBA" id="ARBA00004123"/>
    </source>
</evidence>
<dbReference type="Pfam" id="PF03754">
    <property type="entry name" value="At2g31720-like"/>
    <property type="match status" value="1"/>
</dbReference>
<evidence type="ECO:0000256" key="5">
    <source>
        <dbReference type="ARBA" id="ARBA00023242"/>
    </source>
</evidence>
<dbReference type="PANTHER" id="PTHR31541:SF25">
    <property type="entry name" value="GAMMA-GLIADIN B"/>
    <property type="match status" value="1"/>
</dbReference>
<evidence type="ECO:0000313" key="8">
    <source>
        <dbReference type="Proteomes" id="UP000237105"/>
    </source>
</evidence>
<feature type="compositionally biased region" description="Basic and acidic residues" evidence="6">
    <location>
        <begin position="17"/>
        <end position="42"/>
    </location>
</feature>
<name>A0A2P5DR56_PARAD</name>
<accession>A0A2P5DR56</accession>
<keyword evidence="4" id="KW-0804">Transcription</keyword>
<dbReference type="InterPro" id="IPR005508">
    <property type="entry name" value="At2g31720-like"/>
</dbReference>
<dbReference type="EMBL" id="JXTB01000022">
    <property type="protein sequence ID" value="PON75749.1"/>
    <property type="molecule type" value="Genomic_DNA"/>
</dbReference>
<organism evidence="7 8">
    <name type="scientific">Parasponia andersonii</name>
    <name type="common">Sponia andersonii</name>
    <dbReference type="NCBI Taxonomy" id="3476"/>
    <lineage>
        <taxon>Eukaryota</taxon>
        <taxon>Viridiplantae</taxon>
        <taxon>Streptophyta</taxon>
        <taxon>Embryophyta</taxon>
        <taxon>Tracheophyta</taxon>
        <taxon>Spermatophyta</taxon>
        <taxon>Magnoliopsida</taxon>
        <taxon>eudicotyledons</taxon>
        <taxon>Gunneridae</taxon>
        <taxon>Pentapetalae</taxon>
        <taxon>rosids</taxon>
        <taxon>fabids</taxon>
        <taxon>Rosales</taxon>
        <taxon>Cannabaceae</taxon>
        <taxon>Parasponia</taxon>
    </lineage>
</organism>
<feature type="compositionally biased region" description="Low complexity" evidence="6">
    <location>
        <begin position="43"/>
        <end position="52"/>
    </location>
</feature>
<keyword evidence="8" id="KW-1185">Reference proteome</keyword>
<dbReference type="SUPFAM" id="SSF101936">
    <property type="entry name" value="DNA-binding pseudobarrel domain"/>
    <property type="match status" value="1"/>
</dbReference>
<proteinExistence type="predicted"/>
<evidence type="ECO:0000313" key="7">
    <source>
        <dbReference type="EMBL" id="PON75749.1"/>
    </source>
</evidence>
<feature type="region of interest" description="Disordered" evidence="6">
    <location>
        <begin position="1"/>
        <end position="123"/>
    </location>
</feature>
<dbReference type="PANTHER" id="PTHR31541">
    <property type="entry name" value="B3 DOMAIN PLANT PROTEIN-RELATED"/>
    <property type="match status" value="1"/>
</dbReference>
<evidence type="ECO:0000256" key="4">
    <source>
        <dbReference type="ARBA" id="ARBA00023163"/>
    </source>
</evidence>
<evidence type="ECO:0000256" key="2">
    <source>
        <dbReference type="ARBA" id="ARBA00023015"/>
    </source>
</evidence>
<dbReference type="GO" id="GO:0005634">
    <property type="term" value="C:nucleus"/>
    <property type="evidence" value="ECO:0007669"/>
    <property type="project" value="UniProtKB-SubCell"/>
</dbReference>
<protein>
    <submittedName>
        <fullName evidence="7">B3 domain-containing protein</fullName>
    </submittedName>
</protein>
<dbReference type="Gene3D" id="2.40.330.10">
    <property type="entry name" value="DNA-binding pseudobarrel domain"/>
    <property type="match status" value="1"/>
</dbReference>
<evidence type="ECO:0000256" key="6">
    <source>
        <dbReference type="SAM" id="MobiDB-lite"/>
    </source>
</evidence>
<keyword evidence="2" id="KW-0805">Transcription regulation</keyword>
<dbReference type="STRING" id="3476.A0A2P5DR56"/>
<dbReference type="GO" id="GO:0003677">
    <property type="term" value="F:DNA binding"/>
    <property type="evidence" value="ECO:0007669"/>
    <property type="project" value="UniProtKB-KW"/>
</dbReference>
<dbReference type="Proteomes" id="UP000237105">
    <property type="component" value="Unassembled WGS sequence"/>
</dbReference>
<dbReference type="InterPro" id="IPR015300">
    <property type="entry name" value="DNA-bd_pseudobarrel_sf"/>
</dbReference>
<gene>
    <name evidence="7" type="ORF">PanWU01x14_040090</name>
</gene>
<reference evidence="8" key="1">
    <citation type="submission" date="2016-06" db="EMBL/GenBank/DDBJ databases">
        <title>Parallel loss of symbiosis genes in relatives of nitrogen-fixing non-legume Parasponia.</title>
        <authorList>
            <person name="Van Velzen R."/>
            <person name="Holmer R."/>
            <person name="Bu F."/>
            <person name="Rutten L."/>
            <person name="Van Zeijl A."/>
            <person name="Liu W."/>
            <person name="Santuari L."/>
            <person name="Cao Q."/>
            <person name="Sharma T."/>
            <person name="Shen D."/>
            <person name="Roswanjaya Y."/>
            <person name="Wardhani T."/>
            <person name="Kalhor M.S."/>
            <person name="Jansen J."/>
            <person name="Van den Hoogen J."/>
            <person name="Gungor B."/>
            <person name="Hartog M."/>
            <person name="Hontelez J."/>
            <person name="Verver J."/>
            <person name="Yang W.-C."/>
            <person name="Schijlen E."/>
            <person name="Repin R."/>
            <person name="Schilthuizen M."/>
            <person name="Schranz E."/>
            <person name="Heidstra R."/>
            <person name="Miyata K."/>
            <person name="Fedorova E."/>
            <person name="Kohlen W."/>
            <person name="Bisseling T."/>
            <person name="Smit S."/>
            <person name="Geurts R."/>
        </authorList>
    </citation>
    <scope>NUCLEOTIDE SEQUENCE [LARGE SCALE GENOMIC DNA]</scope>
    <source>
        <strain evidence="8">cv. WU1-14</strain>
    </source>
</reference>
<comment type="subcellular location">
    <subcellularLocation>
        <location evidence="1">Nucleus</location>
    </subcellularLocation>
</comment>
<comment type="caution">
    <text evidence="7">The sequence shown here is derived from an EMBL/GenBank/DDBJ whole genome shotgun (WGS) entry which is preliminary data.</text>
</comment>
<keyword evidence="3" id="KW-0238">DNA-binding</keyword>
<feature type="compositionally biased region" description="Basic residues" evidence="6">
    <location>
        <begin position="78"/>
        <end position="87"/>
    </location>
</feature>
<evidence type="ECO:0000256" key="3">
    <source>
        <dbReference type="ARBA" id="ARBA00023125"/>
    </source>
</evidence>
<sequence length="291" mass="33255">MPCLDSFLWNAPRRRLTGPDDHAGRDHDDREAKREREGEKNLTSRSSNNSTLVVAVEDNNDNHNDWEGEIEIEIERERKRKTNRKHSSSSSSTTLPRANNKNSTNSGCSSEDSPPPDMPRAMSDFIKGRLMPGSQEIFIIKKKLMQSDLQRGQNQFSMPLRSIKSNNFLRDDEISTLTRRLDDGHYQGMPVHCYFHPHSAEENIDMVLRKWEYRNGSRSYVLTKNWYKVASRKGFNVGDNVGVWFFRDTNGEPCFAIANFGQNASNAQKSDDRTKNTGAVCCSPQSEVTME</sequence>
<keyword evidence="5" id="KW-0539">Nucleus</keyword>
<feature type="compositionally biased region" description="Polar residues" evidence="6">
    <location>
        <begin position="93"/>
        <end position="112"/>
    </location>
</feature>